<accession>V5GYD4</accession>
<organism evidence="1">
    <name type="scientific">Ixodes ricinus</name>
    <name type="common">Common tick</name>
    <name type="synonym">Acarus ricinus</name>
    <dbReference type="NCBI Taxonomy" id="34613"/>
    <lineage>
        <taxon>Eukaryota</taxon>
        <taxon>Metazoa</taxon>
        <taxon>Ecdysozoa</taxon>
        <taxon>Arthropoda</taxon>
        <taxon>Chelicerata</taxon>
        <taxon>Arachnida</taxon>
        <taxon>Acari</taxon>
        <taxon>Parasitiformes</taxon>
        <taxon>Ixodida</taxon>
        <taxon>Ixodoidea</taxon>
        <taxon>Ixodidae</taxon>
        <taxon>Ixodinae</taxon>
        <taxon>Ixodes</taxon>
    </lineage>
</organism>
<reference evidence="1" key="1">
    <citation type="journal article" date="2015" name="Sci. Rep.">
        <title>Tissue- and time-dependent transcription in Ixodes ricinus salivary glands and midguts when blood feeding on the vertebrate host.</title>
        <authorList>
            <person name="Kotsyfakis M."/>
            <person name="Schwarz A."/>
            <person name="Erhart J."/>
            <person name="Ribeiro J.M."/>
        </authorList>
    </citation>
    <scope>NUCLEOTIDE SEQUENCE</scope>
    <source>
        <tissue evidence="1">Salivary gland and midgut</tissue>
    </source>
</reference>
<evidence type="ECO:0000313" key="1">
    <source>
        <dbReference type="EMBL" id="JAB69334.1"/>
    </source>
</evidence>
<name>V5GYD4_IXORI</name>
<proteinExistence type="evidence at transcript level"/>
<sequence>MAWAFGEVALTSSVCSLSDAQQRLMLLLEQHSQHKQLSLNILCSLFKLTMLSKQPLKDDRQLLSQLFDRAPNLLIKQRLRELLNLNKVLSTGQCNVPAMTDFREDRNQGGRQHCHSWTAMFLKPSRMVQCHTGQEHFHWCHSKMYRWHLPRQSSQNLEPVLLGIQQPILTFCLPNIIPSLQKLCQIKSPVKQQPWSALGRKKEVRDVHAEMPSTALESTSKNPKEEDAELIEVFIHLHSISNGISPQCRCSL</sequence>
<dbReference type="AlphaFoldDB" id="V5GYD4"/>
<protein>
    <submittedName>
        <fullName evidence="1">Uncharacterized protein</fullName>
    </submittedName>
</protein>
<dbReference type="EMBL" id="GANP01015134">
    <property type="protein sequence ID" value="JAB69334.1"/>
    <property type="molecule type" value="mRNA"/>
</dbReference>